<evidence type="ECO:0000259" key="2">
    <source>
        <dbReference type="Pfam" id="PF22772"/>
    </source>
</evidence>
<evidence type="ECO:0000259" key="1">
    <source>
        <dbReference type="Pfam" id="PF21374"/>
    </source>
</evidence>
<dbReference type="AlphaFoldDB" id="A0A2P2DW42"/>
<sequence>MREGLRLVFLLFQKGLNFLLGLFGLQAEIKLVRTSNGKADHFFYLRPIDFEIGELSPRVNLLIPYMARDESIFAGTRMVLALGASLVNANIPIRFLVTDELYREGIETKALEQFIQYFPETKDQNIKIEYVQRSNGKQVKVNKDDLFLASAWWTVYQMRQLFDDTKFSFKRLFYLIQDFEPGFYPWGTDFALAYQTYSFDVLPIFSTSELRDYFFSIYGNRFSREETAVYLPEISKKIFYPKDLPSYKRQGIRRLFCYYRPSIPRNMYLLLVESLKAAVSEGYFSEEKWEFWSGGEDHSPIPLGRNLFLQSKGKMSLMDYANFLKDCDLGISLMCSPHPSYPPFEMAQSGLVTITNRFLGKDLSKLSKNILSCDPEPNALKATIQKAIQRVSSFEERIKNSSLPFPDNYLDCFSEAVQFIKTFRTFP</sequence>
<protein>
    <recommendedName>
        <fullName evidence="5">Glycosyltransferase, group 1 family protein</fullName>
    </recommendedName>
</protein>
<dbReference type="EMBL" id="BFBB01000002">
    <property type="protein sequence ID" value="GBF48854.1"/>
    <property type="molecule type" value="Genomic_DNA"/>
</dbReference>
<dbReference type="InterPro" id="IPR048510">
    <property type="entry name" value="WsaF_N"/>
</dbReference>
<dbReference type="InterPro" id="IPR055050">
    <property type="entry name" value="WsaF_C"/>
</dbReference>
<feature type="domain" description="WsaF N-terminal" evidence="1">
    <location>
        <begin position="58"/>
        <end position="200"/>
    </location>
</feature>
<keyword evidence="4" id="KW-1185">Reference proteome</keyword>
<reference evidence="3 4" key="1">
    <citation type="submission" date="2018-02" db="EMBL/GenBank/DDBJ databases">
        <title>Novel Leptospira species isolated from soil and water in Japan.</title>
        <authorList>
            <person name="Nakao R."/>
            <person name="Masuzawa T."/>
        </authorList>
    </citation>
    <scope>NUCLEOTIDE SEQUENCE [LARGE SCALE GENOMIC DNA]</scope>
    <source>
        <strain evidence="3 4">YH101</strain>
    </source>
</reference>
<dbReference type="OrthoDB" id="9797829at2"/>
<evidence type="ECO:0000313" key="4">
    <source>
        <dbReference type="Proteomes" id="UP000245133"/>
    </source>
</evidence>
<dbReference type="Pfam" id="PF21374">
    <property type="entry name" value="WsaF_N"/>
    <property type="match status" value="1"/>
</dbReference>
<name>A0A2P2DW42_9LEPT</name>
<dbReference type="Gene3D" id="3.40.50.11090">
    <property type="match status" value="1"/>
</dbReference>
<dbReference type="GO" id="GO:0030247">
    <property type="term" value="F:polysaccharide binding"/>
    <property type="evidence" value="ECO:0007669"/>
    <property type="project" value="InterPro"/>
</dbReference>
<evidence type="ECO:0008006" key="5">
    <source>
        <dbReference type="Google" id="ProtNLM"/>
    </source>
</evidence>
<accession>A0A2P2DW42</accession>
<gene>
    <name evidence="3" type="ORF">LPTSP4_03540</name>
</gene>
<dbReference type="Pfam" id="PF22772">
    <property type="entry name" value="WsaF_C"/>
    <property type="match status" value="1"/>
</dbReference>
<evidence type="ECO:0000313" key="3">
    <source>
        <dbReference type="EMBL" id="GBF48854.1"/>
    </source>
</evidence>
<feature type="domain" description="WsaF C-terminal" evidence="2">
    <location>
        <begin position="253"/>
        <end position="384"/>
    </location>
</feature>
<organism evidence="3 4">
    <name type="scientific">Leptospira ryugenii</name>
    <dbReference type="NCBI Taxonomy" id="1917863"/>
    <lineage>
        <taxon>Bacteria</taxon>
        <taxon>Pseudomonadati</taxon>
        <taxon>Spirochaetota</taxon>
        <taxon>Spirochaetia</taxon>
        <taxon>Leptospirales</taxon>
        <taxon>Leptospiraceae</taxon>
        <taxon>Leptospira</taxon>
    </lineage>
</organism>
<dbReference type="RefSeq" id="WP_108973100.1">
    <property type="nucleotide sequence ID" value="NZ_BFBB01000002.1"/>
</dbReference>
<dbReference type="Gene3D" id="3.40.50.2000">
    <property type="entry name" value="Glycogen Phosphorylase B"/>
    <property type="match status" value="1"/>
</dbReference>
<comment type="caution">
    <text evidence="3">The sequence shown here is derived from an EMBL/GenBank/DDBJ whole genome shotgun (WGS) entry which is preliminary data.</text>
</comment>
<dbReference type="Proteomes" id="UP000245133">
    <property type="component" value="Unassembled WGS sequence"/>
</dbReference>
<proteinExistence type="predicted"/>